<reference evidence="2" key="1">
    <citation type="submission" date="2021-01" db="EMBL/GenBank/DDBJ databases">
        <authorList>
            <person name="Corre E."/>
            <person name="Pelletier E."/>
            <person name="Niang G."/>
            <person name="Scheremetjew M."/>
            <person name="Finn R."/>
            <person name="Kale V."/>
            <person name="Holt S."/>
            <person name="Cochrane G."/>
            <person name="Meng A."/>
            <person name="Brown T."/>
            <person name="Cohen L."/>
        </authorList>
    </citation>
    <scope>NUCLEOTIDE SEQUENCE</scope>
    <source>
        <strain evidence="2">GSO104</strain>
    </source>
</reference>
<accession>A0A7S4VI75</accession>
<dbReference type="InterPro" id="IPR001202">
    <property type="entry name" value="WW_dom"/>
</dbReference>
<dbReference type="InterPro" id="IPR041679">
    <property type="entry name" value="DNA2/NAM7-like_C"/>
</dbReference>
<dbReference type="CDD" id="cd18808">
    <property type="entry name" value="SF1_C_Upf1"/>
    <property type="match status" value="1"/>
</dbReference>
<dbReference type="SMART" id="SM00456">
    <property type="entry name" value="WW"/>
    <property type="match status" value="1"/>
</dbReference>
<dbReference type="PROSITE" id="PS50020">
    <property type="entry name" value="WW_DOMAIN_2"/>
    <property type="match status" value="1"/>
</dbReference>
<dbReference type="EMBL" id="HBNS01013545">
    <property type="protein sequence ID" value="CAE4599590.1"/>
    <property type="molecule type" value="Transcribed_RNA"/>
</dbReference>
<dbReference type="InterPro" id="IPR047187">
    <property type="entry name" value="SF1_C_Upf1"/>
</dbReference>
<dbReference type="Pfam" id="PF13087">
    <property type="entry name" value="AAA_12"/>
    <property type="match status" value="1"/>
</dbReference>
<dbReference type="InterPro" id="IPR045055">
    <property type="entry name" value="DNA2/NAM7-like"/>
</dbReference>
<dbReference type="Gene3D" id="3.40.50.300">
    <property type="entry name" value="P-loop containing nucleotide triphosphate hydrolases"/>
    <property type="match status" value="2"/>
</dbReference>
<dbReference type="InterPro" id="IPR027417">
    <property type="entry name" value="P-loop_NTPase"/>
</dbReference>
<dbReference type="PANTHER" id="PTHR10887">
    <property type="entry name" value="DNA2/NAM7 HELICASE FAMILY"/>
    <property type="match status" value="1"/>
</dbReference>
<evidence type="ECO:0000259" key="1">
    <source>
        <dbReference type="PROSITE" id="PS50020"/>
    </source>
</evidence>
<name>A0A7S4VI75_9STRA</name>
<sequence>MTDTVCSNKAALLEAAKGKPRILVCAPSNAAVDNVILKIMEDGFIDGNGCRYNPSMVRIGVGQSEAVKDVNLGGRVDALLAEGKDIGKLDAAVAGYRVELGRIQNDIARLRRRVYALNNASPWPLSKEWEMRIDEETFEETGRVYFVNHKEQRTSFEVPPPPEPDVQHFPATAMPEYRTFMGQIVKLVERYNSITSKLERCTLLQSAASRLSGRNANHPAAVVVRQQLETHILDSVHIVMTTLGTAGNRALESAAKFEVVVIDEAAQSVEPSSLAALTLGSSHAILVGDPQQLPATIFSVSGRGTKYDRSLFQRLEEAGHDVHLLDTQYRMHPAISDFPRRIFYSGNLKDGPNVQHPEYGNPLRRMIHSKIPAFEPFTILDLDSAEERGGTSLSNSAEARLALHLYKSLKDETGGLSAKSRVAVITPYSQQAALLRRTFSEAMGSDYEKAVEVNTVDAFQGREANIVIFSCVRAAGSRGIGFLSDVRRMNVALTRAKHFLFVIARCRSITVNPYWRDLVEHARENRAVVRVPMSMARQVGGRGQLSFPDLKDLEKPPSPVKAIIPVKRKRENGCEFGDNDEDGEIST</sequence>
<organism evidence="2">
    <name type="scientific">Ditylum brightwellii</name>
    <dbReference type="NCBI Taxonomy" id="49249"/>
    <lineage>
        <taxon>Eukaryota</taxon>
        <taxon>Sar</taxon>
        <taxon>Stramenopiles</taxon>
        <taxon>Ochrophyta</taxon>
        <taxon>Bacillariophyta</taxon>
        <taxon>Mediophyceae</taxon>
        <taxon>Lithodesmiophycidae</taxon>
        <taxon>Lithodesmiales</taxon>
        <taxon>Lithodesmiaceae</taxon>
        <taxon>Ditylum</taxon>
    </lineage>
</organism>
<dbReference type="AlphaFoldDB" id="A0A7S4VI75"/>
<dbReference type="PANTHER" id="PTHR10887:SF495">
    <property type="entry name" value="HELICASE SENATAXIN ISOFORM X1-RELATED"/>
    <property type="match status" value="1"/>
</dbReference>
<dbReference type="Gene3D" id="2.20.70.10">
    <property type="match status" value="1"/>
</dbReference>
<dbReference type="CDD" id="cd00201">
    <property type="entry name" value="WW"/>
    <property type="match status" value="1"/>
</dbReference>
<dbReference type="InterPro" id="IPR041677">
    <property type="entry name" value="DNA2/NAM7_AAA_11"/>
</dbReference>
<dbReference type="SUPFAM" id="SSF52540">
    <property type="entry name" value="P-loop containing nucleoside triphosphate hydrolases"/>
    <property type="match status" value="1"/>
</dbReference>
<protein>
    <recommendedName>
        <fullName evidence="1">WW domain-containing protein</fullName>
    </recommendedName>
</protein>
<feature type="domain" description="WW" evidence="1">
    <location>
        <begin position="123"/>
        <end position="161"/>
    </location>
</feature>
<gene>
    <name evidence="2" type="ORF">DBRI00130_LOCUS10913</name>
</gene>
<dbReference type="InterPro" id="IPR036020">
    <property type="entry name" value="WW_dom_sf"/>
</dbReference>
<dbReference type="FunFam" id="3.40.50.300:FF:002371">
    <property type="entry name" value="Predicted protein"/>
    <property type="match status" value="1"/>
</dbReference>
<evidence type="ECO:0000313" key="2">
    <source>
        <dbReference type="EMBL" id="CAE4599590.1"/>
    </source>
</evidence>
<dbReference type="CDD" id="cd18042">
    <property type="entry name" value="DEXXQc_SETX"/>
    <property type="match status" value="1"/>
</dbReference>
<dbReference type="SUPFAM" id="SSF51045">
    <property type="entry name" value="WW domain"/>
    <property type="match status" value="1"/>
</dbReference>
<dbReference type="Pfam" id="PF13086">
    <property type="entry name" value="AAA_11"/>
    <property type="match status" value="1"/>
</dbReference>
<dbReference type="GO" id="GO:0004386">
    <property type="term" value="F:helicase activity"/>
    <property type="evidence" value="ECO:0007669"/>
    <property type="project" value="InterPro"/>
</dbReference>
<proteinExistence type="predicted"/>